<accession>A0ABT9NAE1</accession>
<dbReference type="RefSeq" id="WP_278058008.1">
    <property type="nucleotide sequence ID" value="NZ_CP121247.1"/>
</dbReference>
<dbReference type="PANTHER" id="PTHR22602">
    <property type="entry name" value="TRANSFERASE CAF17, MITOCHONDRIAL-RELATED"/>
    <property type="match status" value="1"/>
</dbReference>
<keyword evidence="5" id="KW-1185">Reference proteome</keyword>
<evidence type="ECO:0000259" key="3">
    <source>
        <dbReference type="Pfam" id="PF01571"/>
    </source>
</evidence>
<evidence type="ECO:0000256" key="2">
    <source>
        <dbReference type="SAM" id="MobiDB-lite"/>
    </source>
</evidence>
<dbReference type="NCBIfam" id="TIGR03317">
    <property type="entry name" value="ygfZ_signature"/>
    <property type="match status" value="1"/>
</dbReference>
<feature type="domain" description="GCVT N-terminal" evidence="3">
    <location>
        <begin position="20"/>
        <end position="120"/>
    </location>
</feature>
<evidence type="ECO:0000256" key="1">
    <source>
        <dbReference type="ARBA" id="ARBA00022946"/>
    </source>
</evidence>
<evidence type="ECO:0000313" key="4">
    <source>
        <dbReference type="EMBL" id="MDP9800651.1"/>
    </source>
</evidence>
<feature type="region of interest" description="Disordered" evidence="2">
    <location>
        <begin position="337"/>
        <end position="358"/>
    </location>
</feature>
<dbReference type="InterPro" id="IPR017703">
    <property type="entry name" value="YgfZ/GCV_T_CS"/>
</dbReference>
<dbReference type="Proteomes" id="UP001235966">
    <property type="component" value="Unassembled WGS sequence"/>
</dbReference>
<protein>
    <submittedName>
        <fullName evidence="4">Folate-binding protein YgfZ</fullName>
    </submittedName>
</protein>
<dbReference type="SUPFAM" id="SSF103025">
    <property type="entry name" value="Folate-binding domain"/>
    <property type="match status" value="1"/>
</dbReference>
<proteinExistence type="predicted"/>
<sequence length="358" mass="38062">MSAVIDETAGVPAHYGSPFAEERELRAGRAFVDVAHFDVVTVAGADRVSWLTNLSTRDFSQLAVGEASEMLILDPNGHVQEAAAAQLTEDAVWLITDSGRGATLATFLDSMRFMLRVEVTLREDVTVFGTGAPASALPAAVVENSLLTWEDPWPRTLTGGADYGIPDAAHPAADSRRTLVVAEKVKAGAVVAGFEAAGWSRAGLLAWEAARVADRRPRVGAEGAAERVLPHELDWLRTAVHLNKGCYRGQETVAKIVNLGRPPRRLTYLYLEGPEGDLPEVGAEVLSERGRKVGVLTSVVRDADEGPVALALLKRSTSVEEVLSVGGFAASQEVIVSPEGKSSVSPATRPGAELRGRK</sequence>
<dbReference type="PIRSF" id="PIRSF006487">
    <property type="entry name" value="GcvT"/>
    <property type="match status" value="1"/>
</dbReference>
<dbReference type="Gene3D" id="3.30.1360.120">
    <property type="entry name" value="Probable tRNA modification gtpase trme, domain 1"/>
    <property type="match status" value="1"/>
</dbReference>
<dbReference type="EMBL" id="JAUSQW010000001">
    <property type="protein sequence ID" value="MDP9800651.1"/>
    <property type="molecule type" value="Genomic_DNA"/>
</dbReference>
<comment type="caution">
    <text evidence="4">The sequence shown here is derived from an EMBL/GenBank/DDBJ whole genome shotgun (WGS) entry which is preliminary data.</text>
</comment>
<evidence type="ECO:0000313" key="5">
    <source>
        <dbReference type="Proteomes" id="UP001235966"/>
    </source>
</evidence>
<gene>
    <name evidence="4" type="ORF">J2S49_000727</name>
</gene>
<dbReference type="InterPro" id="IPR027266">
    <property type="entry name" value="TrmE/GcvT-like"/>
</dbReference>
<dbReference type="InterPro" id="IPR006222">
    <property type="entry name" value="GCVT_N"/>
</dbReference>
<dbReference type="PANTHER" id="PTHR22602:SF0">
    <property type="entry name" value="TRANSFERASE CAF17, MITOCHONDRIAL-RELATED"/>
    <property type="match status" value="1"/>
</dbReference>
<dbReference type="Pfam" id="PF01571">
    <property type="entry name" value="GCV_T"/>
    <property type="match status" value="1"/>
</dbReference>
<keyword evidence="1" id="KW-0809">Transit peptide</keyword>
<reference evidence="4 5" key="1">
    <citation type="submission" date="2023-07" db="EMBL/GenBank/DDBJ databases">
        <title>Sequencing the genomes of 1000 actinobacteria strains.</title>
        <authorList>
            <person name="Klenk H.-P."/>
        </authorList>
    </citation>
    <scope>NUCLEOTIDE SEQUENCE [LARGE SCALE GENOMIC DNA]</scope>
    <source>
        <strain evidence="4 5">DSM 102162</strain>
    </source>
</reference>
<dbReference type="InterPro" id="IPR045179">
    <property type="entry name" value="YgfZ/GcvT"/>
</dbReference>
<name>A0ABT9NAE1_9ACTO</name>
<organism evidence="4 5">
    <name type="scientific">Arcanobacterium wilhelmae</name>
    <dbReference type="NCBI Taxonomy" id="1803177"/>
    <lineage>
        <taxon>Bacteria</taxon>
        <taxon>Bacillati</taxon>
        <taxon>Actinomycetota</taxon>
        <taxon>Actinomycetes</taxon>
        <taxon>Actinomycetales</taxon>
        <taxon>Actinomycetaceae</taxon>
        <taxon>Arcanobacterium</taxon>
    </lineage>
</organism>